<dbReference type="InterPro" id="IPR056002">
    <property type="entry name" value="DUF7580"/>
</dbReference>
<evidence type="ECO:0000313" key="4">
    <source>
        <dbReference type="Proteomes" id="UP000738349"/>
    </source>
</evidence>
<gene>
    <name evidence="3" type="ORF">EDB81DRAFT_836293</name>
</gene>
<protein>
    <recommendedName>
        <fullName evidence="2">DUF7580 domain-containing protein</fullName>
    </recommendedName>
</protein>
<dbReference type="AlphaFoldDB" id="A0A9P9FTG7"/>
<feature type="domain" description="DUF7580" evidence="2">
    <location>
        <begin position="196"/>
        <end position="456"/>
    </location>
</feature>
<dbReference type="PANTHER" id="PTHR35186:SF4">
    <property type="entry name" value="PRION-INHIBITION AND PROPAGATION HELO DOMAIN-CONTAINING PROTEIN"/>
    <property type="match status" value="1"/>
</dbReference>
<keyword evidence="1" id="KW-0732">Signal</keyword>
<dbReference type="Proteomes" id="UP000738349">
    <property type="component" value="Unassembled WGS sequence"/>
</dbReference>
<evidence type="ECO:0000256" key="1">
    <source>
        <dbReference type="SAM" id="SignalP"/>
    </source>
</evidence>
<comment type="caution">
    <text evidence="3">The sequence shown here is derived from an EMBL/GenBank/DDBJ whole genome shotgun (WGS) entry which is preliminary data.</text>
</comment>
<organism evidence="3 4">
    <name type="scientific">Dactylonectria macrodidyma</name>
    <dbReference type="NCBI Taxonomy" id="307937"/>
    <lineage>
        <taxon>Eukaryota</taxon>
        <taxon>Fungi</taxon>
        <taxon>Dikarya</taxon>
        <taxon>Ascomycota</taxon>
        <taxon>Pezizomycotina</taxon>
        <taxon>Sordariomycetes</taxon>
        <taxon>Hypocreomycetidae</taxon>
        <taxon>Hypocreales</taxon>
        <taxon>Nectriaceae</taxon>
        <taxon>Dactylonectria</taxon>
    </lineage>
</organism>
<evidence type="ECO:0000313" key="3">
    <source>
        <dbReference type="EMBL" id="KAH7176145.1"/>
    </source>
</evidence>
<dbReference type="PANTHER" id="PTHR35186">
    <property type="entry name" value="ANK_REP_REGION DOMAIN-CONTAINING PROTEIN"/>
    <property type="match status" value="1"/>
</dbReference>
<dbReference type="Pfam" id="PF24476">
    <property type="entry name" value="DUF7580"/>
    <property type="match status" value="1"/>
</dbReference>
<keyword evidence="4" id="KW-1185">Reference proteome</keyword>
<feature type="chain" id="PRO_5040253156" description="DUF7580 domain-containing protein" evidence="1">
    <location>
        <begin position="20"/>
        <end position="477"/>
    </location>
</feature>
<proteinExistence type="predicted"/>
<dbReference type="OrthoDB" id="3565018at2759"/>
<accession>A0A9P9FTG7</accession>
<sequence length="477" mass="53497">MSGIEVAGLLLGALPILFAAVDLSKDGIQRGIISFRKRHFVEKLALALLLQQRTLAETVRSLLIGSGYEDVSGLHDDPVGYLSDKSVKNQLLDYLGPENTAAFTGALRQSDDIVKSKARNITGLVPAFRDPTDNLLAIVKSNQEVNGGWLDLIPRVKLVFRATELKTAIRDLDDTTTTLDRFARIILAAKLAKALRQVRGFANDLYLAIFQGWRAGCQDNHEARLFLEDRVDDATDILKHVRRDNSTPVFFFQLIFAASIYQGQAFRPSESPHITLVVPGSTSVRSEVTFVDDICAAIEAASCRKRQFAFVLTGNQQLGSIPRDERTVIPYHRADRIALKSLLCDDKSRHHSTLLPLRLRMLLALRLASNLLQLLQTQWLQSTWSKDMIFFLLRLTGDVNNTSRDHLHIDFGRPFVSLTFDDSNASALPQPNVDPKVALLELGILLLEIWHTWTLETQFSLKEALVEYYERLPLASK</sequence>
<reference evidence="3" key="1">
    <citation type="journal article" date="2021" name="Nat. Commun.">
        <title>Genetic determinants of endophytism in the Arabidopsis root mycobiome.</title>
        <authorList>
            <person name="Mesny F."/>
            <person name="Miyauchi S."/>
            <person name="Thiergart T."/>
            <person name="Pickel B."/>
            <person name="Atanasova L."/>
            <person name="Karlsson M."/>
            <person name="Huettel B."/>
            <person name="Barry K.W."/>
            <person name="Haridas S."/>
            <person name="Chen C."/>
            <person name="Bauer D."/>
            <person name="Andreopoulos W."/>
            <person name="Pangilinan J."/>
            <person name="LaButti K."/>
            <person name="Riley R."/>
            <person name="Lipzen A."/>
            <person name="Clum A."/>
            <person name="Drula E."/>
            <person name="Henrissat B."/>
            <person name="Kohler A."/>
            <person name="Grigoriev I.V."/>
            <person name="Martin F.M."/>
            <person name="Hacquard S."/>
        </authorList>
    </citation>
    <scope>NUCLEOTIDE SEQUENCE</scope>
    <source>
        <strain evidence="3">MPI-CAGE-AT-0147</strain>
    </source>
</reference>
<evidence type="ECO:0000259" key="2">
    <source>
        <dbReference type="Pfam" id="PF24476"/>
    </source>
</evidence>
<name>A0A9P9FTG7_9HYPO</name>
<dbReference type="EMBL" id="JAGMUV010000001">
    <property type="protein sequence ID" value="KAH7176145.1"/>
    <property type="molecule type" value="Genomic_DNA"/>
</dbReference>
<feature type="signal peptide" evidence="1">
    <location>
        <begin position="1"/>
        <end position="19"/>
    </location>
</feature>